<organism evidence="1 2">
    <name type="scientific">Rhizoctonia solani</name>
    <dbReference type="NCBI Taxonomy" id="456999"/>
    <lineage>
        <taxon>Eukaryota</taxon>
        <taxon>Fungi</taxon>
        <taxon>Dikarya</taxon>
        <taxon>Basidiomycota</taxon>
        <taxon>Agaricomycotina</taxon>
        <taxon>Agaricomycetes</taxon>
        <taxon>Cantharellales</taxon>
        <taxon>Ceratobasidiaceae</taxon>
        <taxon>Rhizoctonia</taxon>
    </lineage>
</organism>
<dbReference type="AlphaFoldDB" id="A0A8H7I1C1"/>
<evidence type="ECO:0000313" key="1">
    <source>
        <dbReference type="EMBL" id="KAF8748354.1"/>
    </source>
</evidence>
<sequence length="145" mass="16281">MLSEQRDANVHIEAVRYGTDDACNLYTWCPSRKHQKDAELESETSSCGIFVQPAEERLEWVTVLAGCELSSAVPILWRGCSVGCLAFLDGSDSGLESRSLRERDEDDEFMTDLAEHHAGVWIERRWNARRGACSHCLGRYDGLDG</sequence>
<evidence type="ECO:0000313" key="2">
    <source>
        <dbReference type="Proteomes" id="UP000614334"/>
    </source>
</evidence>
<name>A0A8H7I1C1_9AGAM</name>
<reference evidence="1" key="1">
    <citation type="submission" date="2020-09" db="EMBL/GenBank/DDBJ databases">
        <title>Comparative genome analyses of four rice-infecting Rhizoctonia solani isolates reveal extensive enrichment of homogalacturonan modification genes.</title>
        <authorList>
            <person name="Lee D.-Y."/>
            <person name="Jeon J."/>
            <person name="Kim K.-T."/>
            <person name="Cheong K."/>
            <person name="Song H."/>
            <person name="Choi G."/>
            <person name="Ko J."/>
            <person name="Opiyo S.O."/>
            <person name="Zuo S."/>
            <person name="Madhav S."/>
            <person name="Lee Y.-H."/>
            <person name="Wang G.-L."/>
        </authorList>
    </citation>
    <scope>NUCLEOTIDE SEQUENCE</scope>
    <source>
        <strain evidence="1">AG1-IA B2</strain>
    </source>
</reference>
<dbReference type="EMBL" id="JACYCF010000041">
    <property type="protein sequence ID" value="KAF8748354.1"/>
    <property type="molecule type" value="Genomic_DNA"/>
</dbReference>
<proteinExistence type="predicted"/>
<accession>A0A8H7I1C1</accession>
<gene>
    <name evidence="1" type="ORF">RHS01_10901</name>
</gene>
<protein>
    <submittedName>
        <fullName evidence="1">Leucine-rich repeats protein</fullName>
    </submittedName>
</protein>
<comment type="caution">
    <text evidence="1">The sequence shown here is derived from an EMBL/GenBank/DDBJ whole genome shotgun (WGS) entry which is preliminary data.</text>
</comment>
<dbReference type="Proteomes" id="UP000614334">
    <property type="component" value="Unassembled WGS sequence"/>
</dbReference>